<proteinExistence type="predicted"/>
<name>A0ABV2Z5A4_9ACTN</name>
<evidence type="ECO:0000313" key="2">
    <source>
        <dbReference type="EMBL" id="MEU3713186.1"/>
    </source>
</evidence>
<dbReference type="Pfam" id="PF19054">
    <property type="entry name" value="DUF5753"/>
    <property type="match status" value="1"/>
</dbReference>
<evidence type="ECO:0000313" key="3">
    <source>
        <dbReference type="Proteomes" id="UP001550853"/>
    </source>
</evidence>
<dbReference type="Gene3D" id="1.10.260.40">
    <property type="entry name" value="lambda repressor-like DNA-binding domains"/>
    <property type="match status" value="1"/>
</dbReference>
<sequence>MVEARSGGAPTVLRVVLGKRLQDLREKAGLSFEQAAEALDVTHATVRRMEKAEVGLKIPYVEKLLATYGVTEPTEIAGFVSLAREANRPGWWHRFRDVLPDWFSAYVSLESEANLIRGYQPAYVPGLLQTEEYARAVLRAGMPHAAADDIDRSVALRMERQSLLTRENAPTLWVVMDETVLRRPIGDDPQVMRDQIARLVEATALPNVRLQIIPFAAGPHPAMYGPFHIFRFPIPELPDIAYAESLVGAQYFDQRNDVSQFLEALDRMCAQAAPAHATEDILGGFRKEI</sequence>
<dbReference type="RefSeq" id="WP_030287831.1">
    <property type="nucleotide sequence ID" value="NZ_JBEZVI010000023.1"/>
</dbReference>
<dbReference type="SMART" id="SM00530">
    <property type="entry name" value="HTH_XRE"/>
    <property type="match status" value="1"/>
</dbReference>
<keyword evidence="3" id="KW-1185">Reference proteome</keyword>
<dbReference type="InterPro" id="IPR010982">
    <property type="entry name" value="Lambda_DNA-bd_dom_sf"/>
</dbReference>
<feature type="domain" description="HTH cro/C1-type" evidence="1">
    <location>
        <begin position="21"/>
        <end position="76"/>
    </location>
</feature>
<dbReference type="Proteomes" id="UP001550853">
    <property type="component" value="Unassembled WGS sequence"/>
</dbReference>
<organism evidence="2 3">
    <name type="scientific">Streptomyces catenulae</name>
    <dbReference type="NCBI Taxonomy" id="66875"/>
    <lineage>
        <taxon>Bacteria</taxon>
        <taxon>Bacillati</taxon>
        <taxon>Actinomycetota</taxon>
        <taxon>Actinomycetes</taxon>
        <taxon>Kitasatosporales</taxon>
        <taxon>Streptomycetaceae</taxon>
        <taxon>Streptomyces</taxon>
    </lineage>
</organism>
<dbReference type="SUPFAM" id="SSF47413">
    <property type="entry name" value="lambda repressor-like DNA-binding domains"/>
    <property type="match status" value="1"/>
</dbReference>
<dbReference type="Pfam" id="PF13560">
    <property type="entry name" value="HTH_31"/>
    <property type="match status" value="1"/>
</dbReference>
<dbReference type="PROSITE" id="PS50943">
    <property type="entry name" value="HTH_CROC1"/>
    <property type="match status" value="1"/>
</dbReference>
<protein>
    <submittedName>
        <fullName evidence="2">Helix-turn-helix transcriptional regulator</fullName>
    </submittedName>
</protein>
<comment type="caution">
    <text evidence="2">The sequence shown here is derived from an EMBL/GenBank/DDBJ whole genome shotgun (WGS) entry which is preliminary data.</text>
</comment>
<dbReference type="CDD" id="cd00093">
    <property type="entry name" value="HTH_XRE"/>
    <property type="match status" value="1"/>
</dbReference>
<dbReference type="InterPro" id="IPR001387">
    <property type="entry name" value="Cro/C1-type_HTH"/>
</dbReference>
<dbReference type="EMBL" id="JBEZVI010000023">
    <property type="protein sequence ID" value="MEU3713186.1"/>
    <property type="molecule type" value="Genomic_DNA"/>
</dbReference>
<evidence type="ECO:0000259" key="1">
    <source>
        <dbReference type="PROSITE" id="PS50943"/>
    </source>
</evidence>
<reference evidence="2 3" key="1">
    <citation type="submission" date="2024-06" db="EMBL/GenBank/DDBJ databases">
        <title>The Natural Products Discovery Center: Release of the First 8490 Sequenced Strains for Exploring Actinobacteria Biosynthetic Diversity.</title>
        <authorList>
            <person name="Kalkreuter E."/>
            <person name="Kautsar S.A."/>
            <person name="Yang D."/>
            <person name="Bader C.D."/>
            <person name="Teijaro C.N."/>
            <person name="Fluegel L."/>
            <person name="Davis C.M."/>
            <person name="Simpson J.R."/>
            <person name="Lauterbach L."/>
            <person name="Steele A.D."/>
            <person name="Gui C."/>
            <person name="Meng S."/>
            <person name="Li G."/>
            <person name="Viehrig K."/>
            <person name="Ye F."/>
            <person name="Su P."/>
            <person name="Kiefer A.F."/>
            <person name="Nichols A."/>
            <person name="Cepeda A.J."/>
            <person name="Yan W."/>
            <person name="Fan B."/>
            <person name="Jiang Y."/>
            <person name="Adhikari A."/>
            <person name="Zheng C.-J."/>
            <person name="Schuster L."/>
            <person name="Cowan T.M."/>
            <person name="Smanski M.J."/>
            <person name="Chevrette M.G."/>
            <person name="De Carvalho L.P.S."/>
            <person name="Shen B."/>
        </authorList>
    </citation>
    <scope>NUCLEOTIDE SEQUENCE [LARGE SCALE GENOMIC DNA]</scope>
    <source>
        <strain evidence="2 3">NPDC033039</strain>
    </source>
</reference>
<accession>A0ABV2Z5A4</accession>
<dbReference type="InterPro" id="IPR043917">
    <property type="entry name" value="DUF5753"/>
</dbReference>
<gene>
    <name evidence="2" type="ORF">AB0E61_24215</name>
</gene>